<evidence type="ECO:0000313" key="3">
    <source>
        <dbReference type="EMBL" id="HBK53757.1"/>
    </source>
</evidence>
<dbReference type="InterPro" id="IPR011116">
    <property type="entry name" value="SecA_Wing/Scaffold"/>
</dbReference>
<evidence type="ECO:0000313" key="4">
    <source>
        <dbReference type="Proteomes" id="UP000263273"/>
    </source>
</evidence>
<name>A0A354YZU9_9FIRM</name>
<dbReference type="InterPro" id="IPR004027">
    <property type="entry name" value="SEC_C_motif"/>
</dbReference>
<feature type="non-terminal residue" evidence="3">
    <location>
        <position position="1"/>
    </location>
</feature>
<dbReference type="InterPro" id="IPR036266">
    <property type="entry name" value="SecA_Wing/Scaffold_sf"/>
</dbReference>
<dbReference type="Pfam" id="PF07516">
    <property type="entry name" value="SecA_SW"/>
    <property type="match status" value="1"/>
</dbReference>
<dbReference type="EMBL" id="DNZF01000165">
    <property type="protein sequence ID" value="HBK53757.1"/>
    <property type="molecule type" value="Genomic_DNA"/>
</dbReference>
<dbReference type="Pfam" id="PF02810">
    <property type="entry name" value="SEC-C"/>
    <property type="match status" value="1"/>
</dbReference>
<accession>A0A354YZU9</accession>
<dbReference type="PANTHER" id="PTHR33747">
    <property type="entry name" value="UPF0225 PROTEIN SCO1677"/>
    <property type="match status" value="1"/>
</dbReference>
<proteinExistence type="predicted"/>
<dbReference type="SUPFAM" id="SSF81886">
    <property type="entry name" value="Helical scaffold and wing domains of SecA"/>
    <property type="match status" value="1"/>
</dbReference>
<dbReference type="GO" id="GO:0017038">
    <property type="term" value="P:protein import"/>
    <property type="evidence" value="ECO:0007669"/>
    <property type="project" value="InterPro"/>
</dbReference>
<keyword evidence="1" id="KW-0963">Cytoplasm</keyword>
<dbReference type="PANTHER" id="PTHR33747:SF1">
    <property type="entry name" value="ADENYLATE CYCLASE-ASSOCIATED CAP C-TERMINAL DOMAIN-CONTAINING PROTEIN"/>
    <property type="match status" value="1"/>
</dbReference>
<evidence type="ECO:0000259" key="2">
    <source>
        <dbReference type="Pfam" id="PF07516"/>
    </source>
</evidence>
<feature type="non-terminal residue" evidence="3">
    <location>
        <position position="109"/>
    </location>
</feature>
<dbReference type="Gene3D" id="1.10.3060.10">
    <property type="entry name" value="Helical scaffold and wing domains of SecA"/>
    <property type="match status" value="1"/>
</dbReference>
<dbReference type="AlphaFoldDB" id="A0A354YZU9"/>
<dbReference type="Proteomes" id="UP000263273">
    <property type="component" value="Unassembled WGS sequence"/>
</dbReference>
<comment type="caution">
    <text evidence="3">The sequence shown here is derived from an EMBL/GenBank/DDBJ whole genome shotgun (WGS) entry which is preliminary data.</text>
</comment>
<sequence>KWMDHIDAMDQLRNGISLRAYGQKDPLIEYKFEAFEAFQMMIESMKEDVVRYIFRVKVVRQPEERKTFENQGEEAEKKPVRVGKKIGRNDLCPCGSGKKYKKCCGRGVS</sequence>
<gene>
    <name evidence="3" type="primary">secA</name>
    <name evidence="3" type="ORF">DDZ44_07470</name>
</gene>
<organism evidence="3 4">
    <name type="scientific">Syntrophomonas wolfei</name>
    <dbReference type="NCBI Taxonomy" id="863"/>
    <lineage>
        <taxon>Bacteria</taxon>
        <taxon>Bacillati</taxon>
        <taxon>Bacillota</taxon>
        <taxon>Clostridia</taxon>
        <taxon>Eubacteriales</taxon>
        <taxon>Syntrophomonadaceae</taxon>
        <taxon>Syntrophomonas</taxon>
    </lineage>
</organism>
<protein>
    <submittedName>
        <fullName evidence="3">Preprotein translocase subunit SecA</fullName>
    </submittedName>
</protein>
<feature type="domain" description="SecA Wing/Scaffold" evidence="2">
    <location>
        <begin position="1"/>
        <end position="57"/>
    </location>
</feature>
<dbReference type="GO" id="GO:0016020">
    <property type="term" value="C:membrane"/>
    <property type="evidence" value="ECO:0007669"/>
    <property type="project" value="InterPro"/>
</dbReference>
<reference evidence="3 4" key="1">
    <citation type="journal article" date="2018" name="Nat. Biotechnol.">
        <title>A standardized bacterial taxonomy based on genome phylogeny substantially revises the tree of life.</title>
        <authorList>
            <person name="Parks D.H."/>
            <person name="Chuvochina M."/>
            <person name="Waite D.W."/>
            <person name="Rinke C."/>
            <person name="Skarshewski A."/>
            <person name="Chaumeil P.A."/>
            <person name="Hugenholtz P."/>
        </authorList>
    </citation>
    <scope>NUCLEOTIDE SEQUENCE [LARGE SCALE GENOMIC DNA]</scope>
    <source>
        <strain evidence="3">UBA10948</strain>
    </source>
</reference>
<evidence type="ECO:0000256" key="1">
    <source>
        <dbReference type="ARBA" id="ARBA00022490"/>
    </source>
</evidence>